<evidence type="ECO:0000313" key="8">
    <source>
        <dbReference type="Proteomes" id="UP000198972"/>
    </source>
</evidence>
<feature type="transmembrane region" description="Helical" evidence="5">
    <location>
        <begin position="141"/>
        <end position="158"/>
    </location>
</feature>
<feature type="transmembrane region" description="Helical" evidence="5">
    <location>
        <begin position="68"/>
        <end position="86"/>
    </location>
</feature>
<dbReference type="GO" id="GO:0016020">
    <property type="term" value="C:membrane"/>
    <property type="evidence" value="ECO:0007669"/>
    <property type="project" value="UniProtKB-SubCell"/>
</dbReference>
<feature type="transmembrane region" description="Helical" evidence="5">
    <location>
        <begin position="6"/>
        <end position="24"/>
    </location>
</feature>
<name>A0A1G7VGT4_9BACL</name>
<evidence type="ECO:0000256" key="3">
    <source>
        <dbReference type="ARBA" id="ARBA00022989"/>
    </source>
</evidence>
<evidence type="ECO:0000256" key="2">
    <source>
        <dbReference type="ARBA" id="ARBA00022692"/>
    </source>
</evidence>
<dbReference type="Pfam" id="PF07291">
    <property type="entry name" value="MauE"/>
    <property type="match status" value="1"/>
</dbReference>
<organism evidence="7 8">
    <name type="scientific">Fontibacillus panacisegetis</name>
    <dbReference type="NCBI Taxonomy" id="670482"/>
    <lineage>
        <taxon>Bacteria</taxon>
        <taxon>Bacillati</taxon>
        <taxon>Bacillota</taxon>
        <taxon>Bacilli</taxon>
        <taxon>Bacillales</taxon>
        <taxon>Paenibacillaceae</taxon>
        <taxon>Fontibacillus</taxon>
    </lineage>
</organism>
<feature type="transmembrane region" description="Helical" evidence="5">
    <location>
        <begin position="45"/>
        <end position="62"/>
    </location>
</feature>
<dbReference type="EMBL" id="FNBG01000068">
    <property type="protein sequence ID" value="SDG58907.1"/>
    <property type="molecule type" value="Genomic_DNA"/>
</dbReference>
<dbReference type="InterPro" id="IPR009908">
    <property type="entry name" value="Methylamine_util_MauE"/>
</dbReference>
<evidence type="ECO:0000259" key="6">
    <source>
        <dbReference type="Pfam" id="PF07291"/>
    </source>
</evidence>
<protein>
    <submittedName>
        <fullName evidence="7">DoxX protein</fullName>
    </submittedName>
</protein>
<keyword evidence="8" id="KW-1185">Reference proteome</keyword>
<keyword evidence="4 5" id="KW-0472">Membrane</keyword>
<evidence type="ECO:0000256" key="1">
    <source>
        <dbReference type="ARBA" id="ARBA00004141"/>
    </source>
</evidence>
<evidence type="ECO:0000256" key="4">
    <source>
        <dbReference type="ARBA" id="ARBA00023136"/>
    </source>
</evidence>
<sequence>MTLILFIRIFLATLMICTGLLKIASYKSFKTTVLLLIQRERLGQFGAILIISLEIACGILLFMDKFTVFGNLILVLLNATFIWSVWKASKLNIKVTCNCFGDWIPEELGKSTLFRIIPLLIISITMFLWNDRITMSNLYEIILSILFSISLIGVYAMGKSFKDYYNVESGR</sequence>
<dbReference type="OrthoDB" id="2594468at2"/>
<feature type="transmembrane region" description="Helical" evidence="5">
    <location>
        <begin position="112"/>
        <end position="129"/>
    </location>
</feature>
<keyword evidence="2 5" id="KW-0812">Transmembrane</keyword>
<dbReference type="Proteomes" id="UP000198972">
    <property type="component" value="Unassembled WGS sequence"/>
</dbReference>
<gene>
    <name evidence="7" type="ORF">SAMN04488542_1685</name>
</gene>
<evidence type="ECO:0000313" key="7">
    <source>
        <dbReference type="EMBL" id="SDG58907.1"/>
    </source>
</evidence>
<proteinExistence type="predicted"/>
<accession>A0A1G7VGT4</accession>
<dbReference type="GO" id="GO:0030416">
    <property type="term" value="P:methylamine metabolic process"/>
    <property type="evidence" value="ECO:0007669"/>
    <property type="project" value="InterPro"/>
</dbReference>
<comment type="subcellular location">
    <subcellularLocation>
        <location evidence="1">Membrane</location>
        <topology evidence="1">Multi-pass membrane protein</topology>
    </subcellularLocation>
</comment>
<feature type="domain" description="Methylamine utilisation protein MauE" evidence="6">
    <location>
        <begin position="3"/>
        <end position="126"/>
    </location>
</feature>
<dbReference type="AlphaFoldDB" id="A0A1G7VGT4"/>
<dbReference type="RefSeq" id="WP_091236699.1">
    <property type="nucleotide sequence ID" value="NZ_FNBG01000068.1"/>
</dbReference>
<evidence type="ECO:0000256" key="5">
    <source>
        <dbReference type="SAM" id="Phobius"/>
    </source>
</evidence>
<reference evidence="7 8" key="1">
    <citation type="submission" date="2016-10" db="EMBL/GenBank/DDBJ databases">
        <authorList>
            <person name="de Groot N.N."/>
        </authorList>
    </citation>
    <scope>NUCLEOTIDE SEQUENCE [LARGE SCALE GENOMIC DNA]</scope>
    <source>
        <strain evidence="7 8">DSM 28129</strain>
    </source>
</reference>
<keyword evidence="3 5" id="KW-1133">Transmembrane helix</keyword>